<name>A0AA88T7Z1_TACVA</name>
<keyword evidence="5" id="KW-1133">Transmembrane helix</keyword>
<evidence type="ECO:0000256" key="1">
    <source>
        <dbReference type="ARBA" id="ARBA00004498"/>
    </source>
</evidence>
<reference evidence="7" key="1">
    <citation type="submission" date="2023-08" db="EMBL/GenBank/DDBJ databases">
        <title>Pelteobagrus vachellii genome.</title>
        <authorList>
            <person name="Liu H."/>
        </authorList>
    </citation>
    <scope>NUCLEOTIDE SEQUENCE</scope>
    <source>
        <strain evidence="7">PRFRI_2022a</strain>
        <tissue evidence="7">Muscle</tissue>
    </source>
</reference>
<dbReference type="GO" id="GO:0005581">
    <property type="term" value="C:collagen trimer"/>
    <property type="evidence" value="ECO:0007669"/>
    <property type="project" value="UniProtKB-KW"/>
</dbReference>
<dbReference type="Gene3D" id="2.60.120.40">
    <property type="match status" value="1"/>
</dbReference>
<evidence type="ECO:0000256" key="4">
    <source>
        <dbReference type="SAM" id="MobiDB-lite"/>
    </source>
</evidence>
<dbReference type="AlphaFoldDB" id="A0AA88T7Z1"/>
<comment type="caution">
    <text evidence="7">The sequence shown here is derived from an EMBL/GenBank/DDBJ whole genome shotgun (WGS) entry which is preliminary data.</text>
</comment>
<dbReference type="SMART" id="SM00110">
    <property type="entry name" value="C1Q"/>
    <property type="match status" value="1"/>
</dbReference>
<feature type="domain" description="C1q" evidence="6">
    <location>
        <begin position="108"/>
        <end position="234"/>
    </location>
</feature>
<organism evidence="7 8">
    <name type="scientific">Tachysurus vachellii</name>
    <name type="common">Darkbarbel catfish</name>
    <name type="synonym">Pelteobagrus vachellii</name>
    <dbReference type="NCBI Taxonomy" id="175792"/>
    <lineage>
        <taxon>Eukaryota</taxon>
        <taxon>Metazoa</taxon>
        <taxon>Chordata</taxon>
        <taxon>Craniata</taxon>
        <taxon>Vertebrata</taxon>
        <taxon>Euteleostomi</taxon>
        <taxon>Actinopterygii</taxon>
        <taxon>Neopterygii</taxon>
        <taxon>Teleostei</taxon>
        <taxon>Ostariophysi</taxon>
        <taxon>Siluriformes</taxon>
        <taxon>Bagridae</taxon>
        <taxon>Tachysurus</taxon>
    </lineage>
</organism>
<dbReference type="Pfam" id="PF00386">
    <property type="entry name" value="C1q"/>
    <property type="match status" value="1"/>
</dbReference>
<comment type="subcellular location">
    <subcellularLocation>
        <location evidence="1">Secreted</location>
        <location evidence="1">Extracellular space</location>
        <location evidence="1">Extracellular matrix</location>
    </subcellularLocation>
</comment>
<protein>
    <recommendedName>
        <fullName evidence="6">C1q domain-containing protein</fullName>
    </recommendedName>
</protein>
<keyword evidence="5" id="KW-0472">Membrane</keyword>
<evidence type="ECO:0000259" key="6">
    <source>
        <dbReference type="PROSITE" id="PS50871"/>
    </source>
</evidence>
<keyword evidence="8" id="KW-1185">Reference proteome</keyword>
<dbReference type="PANTHER" id="PTHR15427:SF33">
    <property type="entry name" value="COLLAGEN IV NC1 DOMAIN-CONTAINING PROTEIN"/>
    <property type="match status" value="1"/>
</dbReference>
<dbReference type="InterPro" id="IPR001073">
    <property type="entry name" value="C1q_dom"/>
</dbReference>
<keyword evidence="5" id="KW-0812">Transmembrane</keyword>
<feature type="transmembrane region" description="Helical" evidence="5">
    <location>
        <begin position="21"/>
        <end position="42"/>
    </location>
</feature>
<evidence type="ECO:0000256" key="2">
    <source>
        <dbReference type="ARBA" id="ARBA00022525"/>
    </source>
</evidence>
<gene>
    <name evidence="7" type="ORF">Q7C36_004008</name>
</gene>
<evidence type="ECO:0000313" key="7">
    <source>
        <dbReference type="EMBL" id="KAK2864854.1"/>
    </source>
</evidence>
<sequence length="234" mass="26620">MRWSSGLDREGSGFSRSRDEMFHSPVMLVCVIVSFLVLVLSVPQSPCRHCCDDDFLSDKALTTLPPAMPEIHTYINMTIFIGRSSYGAPGPEGSKGSKGQVGAPGTPCKSKQSAFSVRRRKALPSIDSYQVILYDTVFVNSPGHFDMFSTKFRCSVPGMYCFNVHVHMWNFKETFKERTLVYTYILLHLRLHDQLWVRLHKRENAIYSDDLDIYSDELDIYITFSGYITSSNKA</sequence>
<feature type="region of interest" description="Disordered" evidence="4">
    <location>
        <begin position="90"/>
        <end position="113"/>
    </location>
</feature>
<dbReference type="InterPro" id="IPR050392">
    <property type="entry name" value="Collagen/C1q_domain"/>
</dbReference>
<accession>A0AA88T7Z1</accession>
<proteinExistence type="predicted"/>
<keyword evidence="2" id="KW-0964">Secreted</keyword>
<dbReference type="SUPFAM" id="SSF49842">
    <property type="entry name" value="TNF-like"/>
    <property type="match status" value="1"/>
</dbReference>
<dbReference type="EMBL" id="JAVHJS010000003">
    <property type="protein sequence ID" value="KAK2864854.1"/>
    <property type="molecule type" value="Genomic_DNA"/>
</dbReference>
<dbReference type="PANTHER" id="PTHR15427">
    <property type="entry name" value="EMILIN ELASTIN MICROFIBRIL INTERFACE-LOCATED PROTEIN ELASTIN MICROFIBRIL INTERFACER"/>
    <property type="match status" value="1"/>
</dbReference>
<evidence type="ECO:0000313" key="8">
    <source>
        <dbReference type="Proteomes" id="UP001187315"/>
    </source>
</evidence>
<dbReference type="InterPro" id="IPR008983">
    <property type="entry name" value="Tumour_necrosis_fac-like_dom"/>
</dbReference>
<keyword evidence="3" id="KW-0272">Extracellular matrix</keyword>
<evidence type="ECO:0000256" key="3">
    <source>
        <dbReference type="ARBA" id="ARBA00022530"/>
    </source>
</evidence>
<evidence type="ECO:0000256" key="5">
    <source>
        <dbReference type="SAM" id="Phobius"/>
    </source>
</evidence>
<dbReference type="Proteomes" id="UP001187315">
    <property type="component" value="Unassembled WGS sequence"/>
</dbReference>
<dbReference type="PROSITE" id="PS50871">
    <property type="entry name" value="C1Q"/>
    <property type="match status" value="1"/>
</dbReference>
<dbReference type="PRINTS" id="PR00007">
    <property type="entry name" value="COMPLEMNTC1Q"/>
</dbReference>